<sequence length="92" mass="9876">MKNVPANTGRILGEDGEVYNLVDLLQNVGGGNMDPNDFYNKEEVDGLLTDKADSSYVDTELGKKANASSLSNKADQSIVDDLIARIEALEGD</sequence>
<evidence type="ECO:0000313" key="1">
    <source>
        <dbReference type="EMBL" id="MBP1971585.1"/>
    </source>
</evidence>
<gene>
    <name evidence="1" type="ORF">J2Z83_003736</name>
</gene>
<protein>
    <submittedName>
        <fullName evidence="1">Uncharacterized protein</fullName>
    </submittedName>
</protein>
<dbReference type="Proteomes" id="UP001519345">
    <property type="component" value="Unassembled WGS sequence"/>
</dbReference>
<proteinExistence type="predicted"/>
<comment type="caution">
    <text evidence="1">The sequence shown here is derived from an EMBL/GenBank/DDBJ whole genome shotgun (WGS) entry which is preliminary data.</text>
</comment>
<dbReference type="EMBL" id="JAGGKX010000029">
    <property type="protein sequence ID" value="MBP1971585.1"/>
    <property type="molecule type" value="Genomic_DNA"/>
</dbReference>
<organism evidence="1 2">
    <name type="scientific">Virgibacillus natechei</name>
    <dbReference type="NCBI Taxonomy" id="1216297"/>
    <lineage>
        <taxon>Bacteria</taxon>
        <taxon>Bacillati</taxon>
        <taxon>Bacillota</taxon>
        <taxon>Bacilli</taxon>
        <taxon>Bacillales</taxon>
        <taxon>Bacillaceae</taxon>
        <taxon>Virgibacillus</taxon>
    </lineage>
</organism>
<accession>A0ABS4ILZ3</accession>
<keyword evidence="2" id="KW-1185">Reference proteome</keyword>
<reference evidence="1 2" key="1">
    <citation type="submission" date="2021-03" db="EMBL/GenBank/DDBJ databases">
        <title>Genomic Encyclopedia of Type Strains, Phase IV (KMG-IV): sequencing the most valuable type-strain genomes for metagenomic binning, comparative biology and taxonomic classification.</title>
        <authorList>
            <person name="Goeker M."/>
        </authorList>
    </citation>
    <scope>NUCLEOTIDE SEQUENCE [LARGE SCALE GENOMIC DNA]</scope>
    <source>
        <strain evidence="1 2">DSM 25609</strain>
    </source>
</reference>
<name>A0ABS4ILZ3_9BACI</name>
<evidence type="ECO:0000313" key="2">
    <source>
        <dbReference type="Proteomes" id="UP001519345"/>
    </source>
</evidence>